<protein>
    <submittedName>
        <fullName evidence="5">AraC family transcriptional regulator</fullName>
    </submittedName>
</protein>
<dbReference type="GO" id="GO:0000976">
    <property type="term" value="F:transcription cis-regulatory region binding"/>
    <property type="evidence" value="ECO:0007669"/>
    <property type="project" value="TreeGrafter"/>
</dbReference>
<dbReference type="PANTHER" id="PTHR47894:SF1">
    <property type="entry name" value="HTH-TYPE TRANSCRIPTIONAL REGULATOR VQSM"/>
    <property type="match status" value="1"/>
</dbReference>
<dbReference type="InterPro" id="IPR020449">
    <property type="entry name" value="Tscrpt_reg_AraC-type_HTH"/>
</dbReference>
<keyword evidence="2" id="KW-0238">DNA-binding</keyword>
<dbReference type="PROSITE" id="PS01124">
    <property type="entry name" value="HTH_ARAC_FAMILY_2"/>
    <property type="match status" value="1"/>
</dbReference>
<dbReference type="Proteomes" id="UP000238220">
    <property type="component" value="Unassembled WGS sequence"/>
</dbReference>
<evidence type="ECO:0000313" key="6">
    <source>
        <dbReference type="Proteomes" id="UP000238220"/>
    </source>
</evidence>
<keyword evidence="3" id="KW-0804">Transcription</keyword>
<dbReference type="RefSeq" id="WP_104229401.1">
    <property type="nucleotide sequence ID" value="NZ_PSNW01000002.1"/>
</dbReference>
<keyword evidence="1" id="KW-0805">Transcription regulation</keyword>
<keyword evidence="6" id="KW-1185">Reference proteome</keyword>
<accession>A0A2S5TJM7</accession>
<name>A0A2S5TJM7_9GAMM</name>
<dbReference type="Gene3D" id="1.10.10.60">
    <property type="entry name" value="Homeodomain-like"/>
    <property type="match status" value="1"/>
</dbReference>
<dbReference type="GO" id="GO:0005829">
    <property type="term" value="C:cytosol"/>
    <property type="evidence" value="ECO:0007669"/>
    <property type="project" value="TreeGrafter"/>
</dbReference>
<feature type="domain" description="HTH araC/xylS-type" evidence="4">
    <location>
        <begin position="241"/>
        <end position="338"/>
    </location>
</feature>
<dbReference type="PANTHER" id="PTHR47894">
    <property type="entry name" value="HTH-TYPE TRANSCRIPTIONAL REGULATOR GADX"/>
    <property type="match status" value="1"/>
</dbReference>
<evidence type="ECO:0000256" key="1">
    <source>
        <dbReference type="ARBA" id="ARBA00023015"/>
    </source>
</evidence>
<sequence>MTAAVTRMPARYFATLCDLLKDRGFDVDAILHAAGIWPTQIHGPDATITVPQLESLVAEVHRVTGRSDLSFEMGRGIKPSSHEILGYGILTSPTIDYAAQLAARYYRLITPTFRMQYVRGREQAELRFQPVVNLSPAALQFMLEVVVVSTHEQVKGLAGPALTGYDIHVSYAEPGNVTRYRELRPARFHFGSEPLPGARMVLDIGTVAQNLPMADANALKMAEGRCEQLLRNATQSGLMTEWVTMMLRESQEGMPSLADLARLVNQSVRSLDRQLGREGSRFLEISKRVRHEKACALLRGGELSVTQIAYQLGYRDVANFTRAFKRDSGISPSSFRESREDA</sequence>
<evidence type="ECO:0000313" key="5">
    <source>
        <dbReference type="EMBL" id="PPE75175.1"/>
    </source>
</evidence>
<dbReference type="GO" id="GO:0003700">
    <property type="term" value="F:DNA-binding transcription factor activity"/>
    <property type="evidence" value="ECO:0007669"/>
    <property type="project" value="InterPro"/>
</dbReference>
<dbReference type="InterPro" id="IPR009057">
    <property type="entry name" value="Homeodomain-like_sf"/>
</dbReference>
<reference evidence="5 6" key="1">
    <citation type="submission" date="2018-02" db="EMBL/GenBank/DDBJ databases">
        <title>Genome sequencing of Solimonas sp. HR-BB.</title>
        <authorList>
            <person name="Lee Y."/>
            <person name="Jeon C.O."/>
        </authorList>
    </citation>
    <scope>NUCLEOTIDE SEQUENCE [LARGE SCALE GENOMIC DNA]</scope>
    <source>
        <strain evidence="5 6">HR-BB</strain>
    </source>
</reference>
<dbReference type="SUPFAM" id="SSF46689">
    <property type="entry name" value="Homeodomain-like"/>
    <property type="match status" value="1"/>
</dbReference>
<dbReference type="Pfam" id="PF12833">
    <property type="entry name" value="HTH_18"/>
    <property type="match status" value="1"/>
</dbReference>
<dbReference type="Pfam" id="PF12625">
    <property type="entry name" value="Arabinose_bd"/>
    <property type="match status" value="1"/>
</dbReference>
<dbReference type="EMBL" id="PSNW01000002">
    <property type="protein sequence ID" value="PPE75175.1"/>
    <property type="molecule type" value="Genomic_DNA"/>
</dbReference>
<evidence type="ECO:0000256" key="3">
    <source>
        <dbReference type="ARBA" id="ARBA00023163"/>
    </source>
</evidence>
<organism evidence="5 6">
    <name type="scientific">Solimonas fluminis</name>
    <dbReference type="NCBI Taxonomy" id="2086571"/>
    <lineage>
        <taxon>Bacteria</taxon>
        <taxon>Pseudomonadati</taxon>
        <taxon>Pseudomonadota</taxon>
        <taxon>Gammaproteobacteria</taxon>
        <taxon>Nevskiales</taxon>
        <taxon>Nevskiaceae</taxon>
        <taxon>Solimonas</taxon>
    </lineage>
</organism>
<gene>
    <name evidence="5" type="ORF">C3942_05735</name>
</gene>
<dbReference type="AlphaFoldDB" id="A0A2S5TJM7"/>
<dbReference type="InterPro" id="IPR032687">
    <property type="entry name" value="AraC-type_N"/>
</dbReference>
<dbReference type="PRINTS" id="PR00032">
    <property type="entry name" value="HTHARAC"/>
</dbReference>
<evidence type="ECO:0000259" key="4">
    <source>
        <dbReference type="PROSITE" id="PS01124"/>
    </source>
</evidence>
<dbReference type="OrthoDB" id="9816461at2"/>
<dbReference type="InterPro" id="IPR018060">
    <property type="entry name" value="HTH_AraC"/>
</dbReference>
<proteinExistence type="predicted"/>
<dbReference type="SMART" id="SM00342">
    <property type="entry name" value="HTH_ARAC"/>
    <property type="match status" value="1"/>
</dbReference>
<comment type="caution">
    <text evidence="5">The sequence shown here is derived from an EMBL/GenBank/DDBJ whole genome shotgun (WGS) entry which is preliminary data.</text>
</comment>
<evidence type="ECO:0000256" key="2">
    <source>
        <dbReference type="ARBA" id="ARBA00023125"/>
    </source>
</evidence>